<dbReference type="PANTHER" id="PTHR30346">
    <property type="entry name" value="TRANSCRIPTIONAL DUAL REGULATOR HCAR-RELATED"/>
    <property type="match status" value="1"/>
</dbReference>
<evidence type="ECO:0000256" key="2">
    <source>
        <dbReference type="ARBA" id="ARBA00023015"/>
    </source>
</evidence>
<dbReference type="GO" id="GO:0032993">
    <property type="term" value="C:protein-DNA complex"/>
    <property type="evidence" value="ECO:0007669"/>
    <property type="project" value="TreeGrafter"/>
</dbReference>
<evidence type="ECO:0000256" key="1">
    <source>
        <dbReference type="ARBA" id="ARBA00009437"/>
    </source>
</evidence>
<dbReference type="SUPFAM" id="SSF53850">
    <property type="entry name" value="Periplasmic binding protein-like II"/>
    <property type="match status" value="1"/>
</dbReference>
<dbReference type="InterPro" id="IPR000847">
    <property type="entry name" value="LysR_HTH_N"/>
</dbReference>
<dbReference type="RefSeq" id="WP_092568375.1">
    <property type="nucleotide sequence ID" value="NZ_BMXH01000002.1"/>
</dbReference>
<evidence type="ECO:0000259" key="5">
    <source>
        <dbReference type="PROSITE" id="PS50931"/>
    </source>
</evidence>
<reference evidence="6 7" key="1">
    <citation type="submission" date="2016-10" db="EMBL/GenBank/DDBJ databases">
        <authorList>
            <person name="de Groot N.N."/>
        </authorList>
    </citation>
    <scope>NUCLEOTIDE SEQUENCE [LARGE SCALE GENOMIC DNA]</scope>
    <source>
        <strain evidence="6 7">DSM 19219</strain>
    </source>
</reference>
<sequence length="311" mass="34195">MIRGADISIAQLRVLLTVADEQSYTRAAARLGVSQSGVSHSMQALEKLAGGPLISKAAEGLEPTALGELVLASARKVVGELQVLSQQVAEFHDEVDETLKIGVIPSALTGWLSPQLSSLTSRYPEAISLVLEGMEEEIKEWVESGVVNMGVTTDVTQLNLTYWREHFDWQQLKKDEIVAVLPEHHSLSKQASVTVTQLAEHPLVMSSGGCESLIQQIFAHSLEEAETFQVDFWVRDTRTLLQMVAGDVGVSFVPTLALTSKPMPGVVTRPLSPRRDRNLIAFWPKKQPLNQIGRQFLKNIQDEGLSVEHSQ</sequence>
<dbReference type="Proteomes" id="UP000198500">
    <property type="component" value="Unassembled WGS sequence"/>
</dbReference>
<comment type="similarity">
    <text evidence="1">Belongs to the LysR transcriptional regulatory family.</text>
</comment>
<dbReference type="Gene3D" id="3.40.190.10">
    <property type="entry name" value="Periplasmic binding protein-like II"/>
    <property type="match status" value="2"/>
</dbReference>
<keyword evidence="4" id="KW-0804">Transcription</keyword>
<dbReference type="Gene3D" id="1.10.10.10">
    <property type="entry name" value="Winged helix-like DNA-binding domain superfamily/Winged helix DNA-binding domain"/>
    <property type="match status" value="1"/>
</dbReference>
<evidence type="ECO:0000313" key="6">
    <source>
        <dbReference type="EMBL" id="SDW62653.1"/>
    </source>
</evidence>
<dbReference type="Pfam" id="PF00126">
    <property type="entry name" value="HTH_1"/>
    <property type="match status" value="1"/>
</dbReference>
<dbReference type="InterPro" id="IPR036390">
    <property type="entry name" value="WH_DNA-bd_sf"/>
</dbReference>
<evidence type="ECO:0000313" key="7">
    <source>
        <dbReference type="Proteomes" id="UP000198500"/>
    </source>
</evidence>
<organism evidence="6 7">
    <name type="scientific">Aidingimonas halophila</name>
    <dbReference type="NCBI Taxonomy" id="574349"/>
    <lineage>
        <taxon>Bacteria</taxon>
        <taxon>Pseudomonadati</taxon>
        <taxon>Pseudomonadota</taxon>
        <taxon>Gammaproteobacteria</taxon>
        <taxon>Oceanospirillales</taxon>
        <taxon>Halomonadaceae</taxon>
        <taxon>Aidingimonas</taxon>
    </lineage>
</organism>
<keyword evidence="2" id="KW-0805">Transcription regulation</keyword>
<dbReference type="EMBL" id="FNNI01000002">
    <property type="protein sequence ID" value="SDW62653.1"/>
    <property type="molecule type" value="Genomic_DNA"/>
</dbReference>
<dbReference type="STRING" id="574349.SAMN05443545_102307"/>
<keyword evidence="7" id="KW-1185">Reference proteome</keyword>
<dbReference type="PANTHER" id="PTHR30346:SF0">
    <property type="entry name" value="HCA OPERON TRANSCRIPTIONAL ACTIVATOR HCAR"/>
    <property type="match status" value="1"/>
</dbReference>
<evidence type="ECO:0000256" key="4">
    <source>
        <dbReference type="ARBA" id="ARBA00023163"/>
    </source>
</evidence>
<feature type="domain" description="HTH lysR-type" evidence="5">
    <location>
        <begin position="7"/>
        <end position="64"/>
    </location>
</feature>
<evidence type="ECO:0000256" key="3">
    <source>
        <dbReference type="ARBA" id="ARBA00023125"/>
    </source>
</evidence>
<dbReference type="SUPFAM" id="SSF46785">
    <property type="entry name" value="Winged helix' DNA-binding domain"/>
    <property type="match status" value="1"/>
</dbReference>
<dbReference type="InterPro" id="IPR005119">
    <property type="entry name" value="LysR_subst-bd"/>
</dbReference>
<protein>
    <submittedName>
        <fullName evidence="6">DNA-binding transcriptional regulator, LysR family</fullName>
    </submittedName>
</protein>
<dbReference type="OrthoDB" id="6113677at2"/>
<dbReference type="CDD" id="cd05466">
    <property type="entry name" value="PBP2_LTTR_substrate"/>
    <property type="match status" value="1"/>
</dbReference>
<keyword evidence="3 6" id="KW-0238">DNA-binding</keyword>
<dbReference type="AlphaFoldDB" id="A0A1H2V2W5"/>
<name>A0A1H2V2W5_9GAMM</name>
<dbReference type="GO" id="GO:0003700">
    <property type="term" value="F:DNA-binding transcription factor activity"/>
    <property type="evidence" value="ECO:0007669"/>
    <property type="project" value="InterPro"/>
</dbReference>
<proteinExistence type="inferred from homology"/>
<accession>A0A1H2V2W5</accession>
<gene>
    <name evidence="6" type="ORF">SAMN05443545_102307</name>
</gene>
<dbReference type="InterPro" id="IPR036388">
    <property type="entry name" value="WH-like_DNA-bd_sf"/>
</dbReference>
<dbReference type="PROSITE" id="PS50931">
    <property type="entry name" value="HTH_LYSR"/>
    <property type="match status" value="1"/>
</dbReference>
<dbReference type="Pfam" id="PF03466">
    <property type="entry name" value="LysR_substrate"/>
    <property type="match status" value="1"/>
</dbReference>
<dbReference type="GO" id="GO:0003677">
    <property type="term" value="F:DNA binding"/>
    <property type="evidence" value="ECO:0007669"/>
    <property type="project" value="UniProtKB-KW"/>
</dbReference>